<dbReference type="Gene3D" id="3.40.630.30">
    <property type="match status" value="1"/>
</dbReference>
<dbReference type="EMBL" id="QJKD01000012">
    <property type="protein sequence ID" value="PXX50282.1"/>
    <property type="molecule type" value="Genomic_DNA"/>
</dbReference>
<dbReference type="InterPro" id="IPR016181">
    <property type="entry name" value="Acyl_CoA_acyltransferase"/>
</dbReference>
<feature type="domain" description="N-acetyltransferase" evidence="3">
    <location>
        <begin position="3"/>
        <end position="137"/>
    </location>
</feature>
<dbReference type="Pfam" id="PF13508">
    <property type="entry name" value="Acetyltransf_7"/>
    <property type="match status" value="1"/>
</dbReference>
<dbReference type="GO" id="GO:0005737">
    <property type="term" value="C:cytoplasm"/>
    <property type="evidence" value="ECO:0007669"/>
    <property type="project" value="TreeGrafter"/>
</dbReference>
<reference evidence="4 5" key="1">
    <citation type="submission" date="2018-05" db="EMBL/GenBank/DDBJ databases">
        <title>Genomic Encyclopedia of Type Strains, Phase IV (KMG-IV): sequencing the most valuable type-strain genomes for metagenomic binning, comparative biology and taxonomic classification.</title>
        <authorList>
            <person name="Goeker M."/>
        </authorList>
    </citation>
    <scope>NUCLEOTIDE SEQUENCE [LARGE SCALE GENOMIC DNA]</scope>
    <source>
        <strain evidence="4 5">DSM 24995</strain>
    </source>
</reference>
<dbReference type="GO" id="GO:0005840">
    <property type="term" value="C:ribosome"/>
    <property type="evidence" value="ECO:0007669"/>
    <property type="project" value="UniProtKB-KW"/>
</dbReference>
<dbReference type="SUPFAM" id="SSF55729">
    <property type="entry name" value="Acyl-CoA N-acyltransferases (Nat)"/>
    <property type="match status" value="1"/>
</dbReference>
<keyword evidence="4" id="KW-0687">Ribonucleoprotein</keyword>
<dbReference type="PANTHER" id="PTHR43626">
    <property type="entry name" value="ACYL-COA N-ACYLTRANSFERASE"/>
    <property type="match status" value="1"/>
</dbReference>
<evidence type="ECO:0000256" key="1">
    <source>
        <dbReference type="ARBA" id="ARBA00022679"/>
    </source>
</evidence>
<dbReference type="GeneID" id="86063457"/>
<proteinExistence type="predicted"/>
<organism evidence="4 5">
    <name type="scientific">Hungatella effluvii</name>
    <dbReference type="NCBI Taxonomy" id="1096246"/>
    <lineage>
        <taxon>Bacteria</taxon>
        <taxon>Bacillati</taxon>
        <taxon>Bacillota</taxon>
        <taxon>Clostridia</taxon>
        <taxon>Lachnospirales</taxon>
        <taxon>Lachnospiraceae</taxon>
        <taxon>Hungatella</taxon>
    </lineage>
</organism>
<protein>
    <submittedName>
        <fullName evidence="4">Ribosomal protein S18 acetylase RimI-like enzyme</fullName>
    </submittedName>
</protein>
<keyword evidence="5" id="KW-1185">Reference proteome</keyword>
<keyword evidence="2" id="KW-0012">Acyltransferase</keyword>
<accession>A0A2V3XYW0</accession>
<dbReference type="AlphaFoldDB" id="A0A2V3XYW0"/>
<name>A0A2V3XYW0_9FIRM</name>
<keyword evidence="1" id="KW-0808">Transferase</keyword>
<evidence type="ECO:0000256" key="2">
    <source>
        <dbReference type="ARBA" id="ARBA00023315"/>
    </source>
</evidence>
<dbReference type="PANTHER" id="PTHR43626:SF4">
    <property type="entry name" value="GCN5-RELATED N-ACETYLTRANSFERASE 2, CHLOROPLASTIC"/>
    <property type="match status" value="1"/>
</dbReference>
<dbReference type="PROSITE" id="PS51186">
    <property type="entry name" value="GNAT"/>
    <property type="match status" value="1"/>
</dbReference>
<evidence type="ECO:0000313" key="4">
    <source>
        <dbReference type="EMBL" id="PXX50282.1"/>
    </source>
</evidence>
<sequence length="137" mass="15997">MKIEYRNQKDLPCDELYKLFLAVGWAKEENTTQNMIDNFNCAFLTSTFVLSAWLDNHLVGCVRVLSDLHFRSIIYDLAVLPEYQRRGIGTELMKRCINMCPGSEWVVQTDCAKGFYETIGFKQNTEDTFLMIPCKWF</sequence>
<gene>
    <name evidence="4" type="ORF">DFR60_112145</name>
</gene>
<dbReference type="InterPro" id="IPR000182">
    <property type="entry name" value="GNAT_dom"/>
</dbReference>
<evidence type="ECO:0000313" key="5">
    <source>
        <dbReference type="Proteomes" id="UP000248057"/>
    </source>
</evidence>
<dbReference type="InterPro" id="IPR045039">
    <property type="entry name" value="NSI-like"/>
</dbReference>
<dbReference type="CDD" id="cd04301">
    <property type="entry name" value="NAT_SF"/>
    <property type="match status" value="1"/>
</dbReference>
<dbReference type="Proteomes" id="UP000248057">
    <property type="component" value="Unassembled WGS sequence"/>
</dbReference>
<dbReference type="RefSeq" id="WP_110324651.1">
    <property type="nucleotide sequence ID" value="NZ_JAQETU010000024.1"/>
</dbReference>
<dbReference type="GO" id="GO:0008080">
    <property type="term" value="F:N-acetyltransferase activity"/>
    <property type="evidence" value="ECO:0007669"/>
    <property type="project" value="InterPro"/>
</dbReference>
<keyword evidence="4" id="KW-0689">Ribosomal protein</keyword>
<evidence type="ECO:0000259" key="3">
    <source>
        <dbReference type="PROSITE" id="PS51186"/>
    </source>
</evidence>
<comment type="caution">
    <text evidence="4">The sequence shown here is derived from an EMBL/GenBank/DDBJ whole genome shotgun (WGS) entry which is preliminary data.</text>
</comment>